<dbReference type="SUPFAM" id="SSF52499">
    <property type="entry name" value="Isochorismatase-like hydrolases"/>
    <property type="match status" value="1"/>
</dbReference>
<evidence type="ECO:0000313" key="10">
    <source>
        <dbReference type="Proteomes" id="UP000242287"/>
    </source>
</evidence>
<evidence type="ECO:0000313" key="9">
    <source>
        <dbReference type="EMBL" id="PFH52277.1"/>
    </source>
</evidence>
<keyword evidence="3" id="KW-0479">Metal-binding</keyword>
<evidence type="ECO:0000256" key="5">
    <source>
        <dbReference type="ARBA" id="ARBA00037900"/>
    </source>
</evidence>
<proteinExistence type="inferred from homology"/>
<dbReference type="AlphaFoldDB" id="A0A2A9NVG6"/>
<dbReference type="OrthoDB" id="1739143at2759"/>
<dbReference type="CDD" id="cd01011">
    <property type="entry name" value="nicotinamidase"/>
    <property type="match status" value="1"/>
</dbReference>
<dbReference type="EC" id="3.5.1.19" evidence="6"/>
<evidence type="ECO:0000256" key="3">
    <source>
        <dbReference type="ARBA" id="ARBA00022723"/>
    </source>
</evidence>
<keyword evidence="4" id="KW-0378">Hydrolase</keyword>
<dbReference type="Gene3D" id="3.40.50.850">
    <property type="entry name" value="Isochorismatase-like"/>
    <property type="match status" value="1"/>
</dbReference>
<dbReference type="PANTHER" id="PTHR11080">
    <property type="entry name" value="PYRAZINAMIDASE/NICOTINAMIDASE"/>
    <property type="match status" value="1"/>
</dbReference>
<evidence type="ECO:0000259" key="8">
    <source>
        <dbReference type="Pfam" id="PF00857"/>
    </source>
</evidence>
<dbReference type="PANTHER" id="PTHR11080:SF2">
    <property type="entry name" value="LD05707P"/>
    <property type="match status" value="1"/>
</dbReference>
<sequence length="226" mass="25081">MSKLHEFTPALIVVDMQYDFVYGSLAVPDAPSIIGIVNSMIDLPFAAKIGTKDYHPPDHISFASTHAKPLFSKITIYPPGGKKDKSRALGQILWPDHCVASSPGSEFVKDLRSQELDAVVHKGTHRDVESYSAFHDPWRITMTELPKLLAGRGITDVYICGLAGDYCVKYSALDAVKLGYRTWVVRDAVRSVSDAGVEWGEMEANGVRVIKCDDVRRRMERQTKLG</sequence>
<reference evidence="9 10" key="1">
    <citation type="submission" date="2014-02" db="EMBL/GenBank/DDBJ databases">
        <title>Transposable element dynamics among asymbiotic and ectomycorrhizal Amanita fungi.</title>
        <authorList>
            <consortium name="DOE Joint Genome Institute"/>
            <person name="Hess J."/>
            <person name="Skrede I."/>
            <person name="Wolfe B."/>
            <person name="LaButti K."/>
            <person name="Ohm R.A."/>
            <person name="Grigoriev I.V."/>
            <person name="Pringle A."/>
        </authorList>
    </citation>
    <scope>NUCLEOTIDE SEQUENCE [LARGE SCALE GENOMIC DNA]</scope>
    <source>
        <strain evidence="9 10">SKay4041</strain>
    </source>
</reference>
<dbReference type="STRING" id="703135.A0A2A9NVG6"/>
<evidence type="ECO:0000256" key="6">
    <source>
        <dbReference type="ARBA" id="ARBA00039017"/>
    </source>
</evidence>
<name>A0A2A9NVG6_9AGAR</name>
<dbReference type="GO" id="GO:0008936">
    <property type="term" value="F:nicotinamidase activity"/>
    <property type="evidence" value="ECO:0007669"/>
    <property type="project" value="UniProtKB-EC"/>
</dbReference>
<evidence type="ECO:0000256" key="7">
    <source>
        <dbReference type="ARBA" id="ARBA00043224"/>
    </source>
</evidence>
<dbReference type="Proteomes" id="UP000242287">
    <property type="component" value="Unassembled WGS sequence"/>
</dbReference>
<keyword evidence="10" id="KW-1185">Reference proteome</keyword>
<dbReference type="Pfam" id="PF00857">
    <property type="entry name" value="Isochorismatase"/>
    <property type="match status" value="1"/>
</dbReference>
<dbReference type="EMBL" id="KZ301980">
    <property type="protein sequence ID" value="PFH52277.1"/>
    <property type="molecule type" value="Genomic_DNA"/>
</dbReference>
<comment type="similarity">
    <text evidence="1">Belongs to the isochorismatase family.</text>
</comment>
<keyword evidence="2" id="KW-0662">Pyridine nucleotide biosynthesis</keyword>
<dbReference type="InterPro" id="IPR000868">
    <property type="entry name" value="Isochorismatase-like_dom"/>
</dbReference>
<organism evidence="9 10">
    <name type="scientific">Amanita thiersii Skay4041</name>
    <dbReference type="NCBI Taxonomy" id="703135"/>
    <lineage>
        <taxon>Eukaryota</taxon>
        <taxon>Fungi</taxon>
        <taxon>Dikarya</taxon>
        <taxon>Basidiomycota</taxon>
        <taxon>Agaricomycotina</taxon>
        <taxon>Agaricomycetes</taxon>
        <taxon>Agaricomycetidae</taxon>
        <taxon>Agaricales</taxon>
        <taxon>Pluteineae</taxon>
        <taxon>Amanitaceae</taxon>
        <taxon>Amanita</taxon>
    </lineage>
</organism>
<comment type="pathway">
    <text evidence="5">Cofactor biosynthesis; nicotinate biosynthesis; nicotinate from nicotinamide: step 1/1.</text>
</comment>
<dbReference type="GO" id="GO:0019363">
    <property type="term" value="P:pyridine nucleotide biosynthetic process"/>
    <property type="evidence" value="ECO:0007669"/>
    <property type="project" value="UniProtKB-KW"/>
</dbReference>
<evidence type="ECO:0000256" key="4">
    <source>
        <dbReference type="ARBA" id="ARBA00022801"/>
    </source>
</evidence>
<evidence type="ECO:0000256" key="1">
    <source>
        <dbReference type="ARBA" id="ARBA00006336"/>
    </source>
</evidence>
<gene>
    <name evidence="9" type="ORF">AMATHDRAFT_140362</name>
</gene>
<dbReference type="GO" id="GO:0046872">
    <property type="term" value="F:metal ion binding"/>
    <property type="evidence" value="ECO:0007669"/>
    <property type="project" value="UniProtKB-KW"/>
</dbReference>
<protein>
    <recommendedName>
        <fullName evidence="6">nicotinamidase</fullName>
        <ecNumber evidence="6">3.5.1.19</ecNumber>
    </recommendedName>
    <alternativeName>
        <fullName evidence="7">Nicotinamide deamidase</fullName>
    </alternativeName>
</protein>
<evidence type="ECO:0000256" key="2">
    <source>
        <dbReference type="ARBA" id="ARBA00022642"/>
    </source>
</evidence>
<dbReference type="InterPro" id="IPR052347">
    <property type="entry name" value="Isochorismatase_Nicotinamidase"/>
</dbReference>
<dbReference type="InterPro" id="IPR036380">
    <property type="entry name" value="Isochorismatase-like_sf"/>
</dbReference>
<feature type="domain" description="Isochorismatase-like" evidence="8">
    <location>
        <begin position="10"/>
        <end position="199"/>
    </location>
</feature>
<accession>A0A2A9NVG6</accession>